<dbReference type="InterPro" id="IPR006091">
    <property type="entry name" value="Acyl-CoA_Oxase/DH_mid-dom"/>
</dbReference>
<keyword evidence="3" id="KW-0285">Flavoprotein</keyword>
<protein>
    <submittedName>
        <fullName evidence="10">Putative acyl-CoA dehydrogenase</fullName>
    </submittedName>
</protein>
<evidence type="ECO:0000256" key="1">
    <source>
        <dbReference type="ARBA" id="ARBA00001974"/>
    </source>
</evidence>
<dbReference type="RefSeq" id="WP_340524635.1">
    <property type="nucleotide sequence ID" value="NZ_FMSH01000173.1"/>
</dbReference>
<dbReference type="PANTHER" id="PTHR42803:SF1">
    <property type="entry name" value="BROAD-SPECIFICITY LINEAR ACYL-COA DEHYDROGENASE FADE5"/>
    <property type="match status" value="1"/>
</dbReference>
<evidence type="ECO:0000313" key="10">
    <source>
        <dbReference type="EMBL" id="SCU75774.1"/>
    </source>
</evidence>
<dbReference type="Pfam" id="PF00441">
    <property type="entry name" value="Acyl-CoA_dh_1"/>
    <property type="match status" value="1"/>
</dbReference>
<dbReference type="GO" id="GO:0016627">
    <property type="term" value="F:oxidoreductase activity, acting on the CH-CH group of donors"/>
    <property type="evidence" value="ECO:0007669"/>
    <property type="project" value="InterPro"/>
</dbReference>
<evidence type="ECO:0000256" key="5">
    <source>
        <dbReference type="ARBA" id="ARBA00023002"/>
    </source>
</evidence>
<evidence type="ECO:0000256" key="2">
    <source>
        <dbReference type="ARBA" id="ARBA00009347"/>
    </source>
</evidence>
<accession>A0A1K0IEL5</accession>
<dbReference type="Pfam" id="PF12806">
    <property type="entry name" value="Acyl-CoA_dh_C"/>
    <property type="match status" value="1"/>
</dbReference>
<dbReference type="InterPro" id="IPR025878">
    <property type="entry name" value="Acyl-CoA_dh-like_C_dom"/>
</dbReference>
<dbReference type="PANTHER" id="PTHR42803">
    <property type="entry name" value="ACYL-COA DEHYDROGENASE"/>
    <property type="match status" value="1"/>
</dbReference>
<evidence type="ECO:0000259" key="8">
    <source>
        <dbReference type="Pfam" id="PF02771"/>
    </source>
</evidence>
<sequence length="603" mass="65245">MSTKYKAPVDDYVFLLHDVIAPIAPHALGDLERDDTRQVLEQAARFFEEVWAPLDAPADEEGCHFEDGVVRTPAGYPAGYAALCEAGWNRVSVPEALGGAGLPETIGQAVREFSASACNSLGLYAGLTAGAHATVRRTGESWMLRHVVPAMVEGRWAGTMCLTEPHCGTDLRLMKTRAVPQEDGSWRLSGTKIFISGGDQDLTENVIHLVLAKVPDESGRLHDDLSTVRLFMVPKRVVNPETGTLGGPNGVVVAGIEHKMGLKGSATCTMSFEHALAYPLKESSQPAGTQRKSSAGMSGMFDMMNSARLGTGLQALSSATRAYGHAADYARERLAGRAAKAEDRTGGAADPIVVHPDVRRLLMQQASFLEAGRALALHVRTLLDEPDAALRDSRSAIGSLLTPVVKAFFSDRSFESANDAMQLMGGHGYIRDNGVEQLVRDCRIFQLYEGANGVQALDLVLRKLPAGDGRALHDFLELVEGTASEAGQREPFRAHADALRQAAQEIRACANWFADPGRDPYDAGGSSRDFLTMMGILACAWAWLRISDVSLGLLPTAANRQFLERKLELSRYWFARELPLVSALRQRVETGAACLMAMPADQF</sequence>
<feature type="domain" description="Acyl-CoA oxidase/dehydrogenase middle" evidence="7">
    <location>
        <begin position="160"/>
        <end position="274"/>
    </location>
</feature>
<keyword evidence="5" id="KW-0560">Oxidoreductase</keyword>
<dbReference type="EMBL" id="FMSH01000173">
    <property type="protein sequence ID" value="SCU75774.1"/>
    <property type="molecule type" value="Genomic_DNA"/>
</dbReference>
<evidence type="ECO:0000256" key="3">
    <source>
        <dbReference type="ARBA" id="ARBA00022630"/>
    </source>
</evidence>
<organism evidence="10">
    <name type="scientific">Cupriavidus necator</name>
    <name type="common">Alcaligenes eutrophus</name>
    <name type="synonym">Ralstonia eutropha</name>
    <dbReference type="NCBI Taxonomy" id="106590"/>
    <lineage>
        <taxon>Bacteria</taxon>
        <taxon>Pseudomonadati</taxon>
        <taxon>Pseudomonadota</taxon>
        <taxon>Betaproteobacteria</taxon>
        <taxon>Burkholderiales</taxon>
        <taxon>Burkholderiaceae</taxon>
        <taxon>Cupriavidus</taxon>
    </lineage>
</organism>
<dbReference type="Pfam" id="PF02771">
    <property type="entry name" value="Acyl-CoA_dh_N"/>
    <property type="match status" value="1"/>
</dbReference>
<reference evidence="10" key="1">
    <citation type="submission" date="2016-09" db="EMBL/GenBank/DDBJ databases">
        <authorList>
            <person name="Capua I."/>
            <person name="De Benedictis P."/>
            <person name="Joannis T."/>
            <person name="Lombin L.H."/>
            <person name="Cattoli G."/>
        </authorList>
    </citation>
    <scope>NUCLEOTIDE SEQUENCE</scope>
    <source>
        <strain evidence="10">B9</strain>
    </source>
</reference>
<dbReference type="Pfam" id="PF02770">
    <property type="entry name" value="Acyl-CoA_dh_M"/>
    <property type="match status" value="1"/>
</dbReference>
<feature type="domain" description="Acyl-CoA dehydrogenase/oxidase C-terminal" evidence="6">
    <location>
        <begin position="296"/>
        <end position="458"/>
    </location>
</feature>
<dbReference type="InterPro" id="IPR046373">
    <property type="entry name" value="Acyl-CoA_Oxase/DH_mid-dom_sf"/>
</dbReference>
<dbReference type="InterPro" id="IPR013786">
    <property type="entry name" value="AcylCoA_DH/ox_N"/>
</dbReference>
<dbReference type="SUPFAM" id="SSF56645">
    <property type="entry name" value="Acyl-CoA dehydrogenase NM domain-like"/>
    <property type="match status" value="1"/>
</dbReference>
<evidence type="ECO:0000259" key="7">
    <source>
        <dbReference type="Pfam" id="PF02770"/>
    </source>
</evidence>
<dbReference type="InterPro" id="IPR037069">
    <property type="entry name" value="AcylCoA_DH/ox_N_sf"/>
</dbReference>
<comment type="similarity">
    <text evidence="2">Belongs to the acyl-CoA dehydrogenase family.</text>
</comment>
<dbReference type="InterPro" id="IPR036250">
    <property type="entry name" value="AcylCo_DH-like_C"/>
</dbReference>
<keyword evidence="4" id="KW-0274">FAD</keyword>
<feature type="domain" description="Acetyl-CoA dehydrogenase-like C-terminal" evidence="9">
    <location>
        <begin position="475"/>
        <end position="599"/>
    </location>
</feature>
<dbReference type="InterPro" id="IPR009075">
    <property type="entry name" value="AcylCo_DH/oxidase_C"/>
</dbReference>
<evidence type="ECO:0000259" key="9">
    <source>
        <dbReference type="Pfam" id="PF12806"/>
    </source>
</evidence>
<dbReference type="Gene3D" id="2.40.110.10">
    <property type="entry name" value="Butyryl-CoA Dehydrogenase, subunit A, domain 2"/>
    <property type="match status" value="1"/>
</dbReference>
<evidence type="ECO:0000259" key="6">
    <source>
        <dbReference type="Pfam" id="PF00441"/>
    </source>
</evidence>
<dbReference type="InterPro" id="IPR009100">
    <property type="entry name" value="AcylCoA_DH/oxidase_NM_dom_sf"/>
</dbReference>
<evidence type="ECO:0000256" key="4">
    <source>
        <dbReference type="ARBA" id="ARBA00022827"/>
    </source>
</evidence>
<dbReference type="Gene3D" id="1.20.140.10">
    <property type="entry name" value="Butyryl-CoA Dehydrogenase, subunit A, domain 3"/>
    <property type="match status" value="1"/>
</dbReference>
<proteinExistence type="inferred from homology"/>
<comment type="cofactor">
    <cofactor evidence="1">
        <name>FAD</name>
        <dbReference type="ChEBI" id="CHEBI:57692"/>
    </cofactor>
</comment>
<name>A0A1K0IEL5_CUPNE</name>
<dbReference type="AlphaFoldDB" id="A0A1K0IEL5"/>
<dbReference type="InterPro" id="IPR052166">
    <property type="entry name" value="Diverse_Acyl-CoA_DH"/>
</dbReference>
<dbReference type="Gene3D" id="1.10.540.10">
    <property type="entry name" value="Acyl-CoA dehydrogenase/oxidase, N-terminal domain"/>
    <property type="match status" value="1"/>
</dbReference>
<gene>
    <name evidence="10" type="ORF">CNECB9_2540007</name>
</gene>
<dbReference type="SUPFAM" id="SSF47203">
    <property type="entry name" value="Acyl-CoA dehydrogenase C-terminal domain-like"/>
    <property type="match status" value="1"/>
</dbReference>
<feature type="domain" description="Acyl-CoA dehydrogenase/oxidase N-terminal" evidence="8">
    <location>
        <begin position="34"/>
        <end position="154"/>
    </location>
</feature>
<dbReference type="GO" id="GO:0050660">
    <property type="term" value="F:flavin adenine dinucleotide binding"/>
    <property type="evidence" value="ECO:0007669"/>
    <property type="project" value="InterPro"/>
</dbReference>